<dbReference type="SUPFAM" id="SSF49695">
    <property type="entry name" value="gamma-Crystallin-like"/>
    <property type="match status" value="1"/>
</dbReference>
<sequence>MLAMGRPDGWVSQLGAGRFAKLGKDTCDDDSKVCVQRNCGVVGADMSSLQIPDGMTVTLFDQEGFKGSSKTLKGPKDANAHCLTKYSFNDKARSMIIEGP</sequence>
<accession>A0A7S0W757</accession>
<dbReference type="InterPro" id="IPR011024">
    <property type="entry name" value="G_crystallin-like"/>
</dbReference>
<name>A0A7S0W757_9CRYP</name>
<gene>
    <name evidence="1" type="ORF">HTEP1355_LOCUS20878</name>
</gene>
<evidence type="ECO:0000313" key="1">
    <source>
        <dbReference type="EMBL" id="CAD8807198.1"/>
    </source>
</evidence>
<dbReference type="Gene3D" id="2.60.20.10">
    <property type="entry name" value="Crystallins"/>
    <property type="match status" value="1"/>
</dbReference>
<protein>
    <submittedName>
        <fullName evidence="1">Uncharacterized protein</fullName>
    </submittedName>
</protein>
<organism evidence="1">
    <name type="scientific">Hemiselmis tepida</name>
    <dbReference type="NCBI Taxonomy" id="464990"/>
    <lineage>
        <taxon>Eukaryota</taxon>
        <taxon>Cryptophyceae</taxon>
        <taxon>Cryptomonadales</taxon>
        <taxon>Hemiselmidaceae</taxon>
        <taxon>Hemiselmis</taxon>
    </lineage>
</organism>
<proteinExistence type="predicted"/>
<reference evidence="1" key="1">
    <citation type="submission" date="2021-01" db="EMBL/GenBank/DDBJ databases">
        <authorList>
            <person name="Corre E."/>
            <person name="Pelletier E."/>
            <person name="Niang G."/>
            <person name="Scheremetjew M."/>
            <person name="Finn R."/>
            <person name="Kale V."/>
            <person name="Holt S."/>
            <person name="Cochrane G."/>
            <person name="Meng A."/>
            <person name="Brown T."/>
            <person name="Cohen L."/>
        </authorList>
    </citation>
    <scope>NUCLEOTIDE SEQUENCE</scope>
    <source>
        <strain evidence="1">CCMP443</strain>
    </source>
</reference>
<dbReference type="EMBL" id="HBFN01036007">
    <property type="protein sequence ID" value="CAD8807198.1"/>
    <property type="molecule type" value="Transcribed_RNA"/>
</dbReference>
<dbReference type="AlphaFoldDB" id="A0A7S0W757"/>